<keyword evidence="3" id="KW-0238">DNA-binding</keyword>
<dbReference type="Proteomes" id="UP001595840">
    <property type="component" value="Unassembled WGS sequence"/>
</dbReference>
<dbReference type="SUPFAM" id="SSF53850">
    <property type="entry name" value="Periplasmic binding protein-like II"/>
    <property type="match status" value="1"/>
</dbReference>
<dbReference type="InterPro" id="IPR036390">
    <property type="entry name" value="WH_DNA-bd_sf"/>
</dbReference>
<dbReference type="Gene3D" id="3.40.190.290">
    <property type="match status" value="1"/>
</dbReference>
<sequence length="294" mass="32659">MDTQSLEAFCAVAECNSFSEAATKLFLTQPAVSKRVANLESQLNCRLFDRIGKRVQLTQAGLLLQPKAQHILQALADSKRLLAELGNQVSGKLYLATSHHIGLHRLPPLLKSFSQRYPEVELVLQFLDSERAYQEVLQGKHDLAIVTLEPVDHQQVARDIWWTDDLLFVCAKDHALAQLNSLSLDQLSDVPAILPSPNTHTTQVIQRLFDDAGARLNVSMTTQSLDTIKMMTSIGLGWSLLPKTLMSKELMQLAPKVDGTPLQINRQLGCIHHPQRSLSNAALAFIKLCKTQIA</sequence>
<keyword evidence="7" id="KW-1185">Reference proteome</keyword>
<dbReference type="InterPro" id="IPR000847">
    <property type="entry name" value="LysR_HTH_N"/>
</dbReference>
<evidence type="ECO:0000313" key="6">
    <source>
        <dbReference type="EMBL" id="MFC4364230.1"/>
    </source>
</evidence>
<gene>
    <name evidence="6" type="ORF">ACFOX3_18110</name>
</gene>
<dbReference type="RefSeq" id="WP_290262446.1">
    <property type="nucleotide sequence ID" value="NZ_JAUFQG010000004.1"/>
</dbReference>
<feature type="domain" description="HTH lysR-type" evidence="5">
    <location>
        <begin position="1"/>
        <end position="58"/>
    </location>
</feature>
<comment type="similarity">
    <text evidence="1">Belongs to the LysR transcriptional regulatory family.</text>
</comment>
<organism evidence="6 7">
    <name type="scientific">Simiduia curdlanivorans</name>
    <dbReference type="NCBI Taxonomy" id="1492769"/>
    <lineage>
        <taxon>Bacteria</taxon>
        <taxon>Pseudomonadati</taxon>
        <taxon>Pseudomonadota</taxon>
        <taxon>Gammaproteobacteria</taxon>
        <taxon>Cellvibrionales</taxon>
        <taxon>Cellvibrionaceae</taxon>
        <taxon>Simiduia</taxon>
    </lineage>
</organism>
<name>A0ABV8VAE8_9GAMM</name>
<accession>A0ABV8VAE8</accession>
<proteinExistence type="inferred from homology"/>
<dbReference type="EMBL" id="JBHSCX010000021">
    <property type="protein sequence ID" value="MFC4364230.1"/>
    <property type="molecule type" value="Genomic_DNA"/>
</dbReference>
<dbReference type="PROSITE" id="PS50931">
    <property type="entry name" value="HTH_LYSR"/>
    <property type="match status" value="1"/>
</dbReference>
<evidence type="ECO:0000256" key="3">
    <source>
        <dbReference type="ARBA" id="ARBA00023125"/>
    </source>
</evidence>
<evidence type="ECO:0000259" key="5">
    <source>
        <dbReference type="PROSITE" id="PS50931"/>
    </source>
</evidence>
<dbReference type="Gene3D" id="1.10.10.10">
    <property type="entry name" value="Winged helix-like DNA-binding domain superfamily/Winged helix DNA-binding domain"/>
    <property type="match status" value="1"/>
</dbReference>
<evidence type="ECO:0000256" key="2">
    <source>
        <dbReference type="ARBA" id="ARBA00023015"/>
    </source>
</evidence>
<keyword evidence="2" id="KW-0805">Transcription regulation</keyword>
<dbReference type="Pfam" id="PF00126">
    <property type="entry name" value="HTH_1"/>
    <property type="match status" value="1"/>
</dbReference>
<evidence type="ECO:0000256" key="1">
    <source>
        <dbReference type="ARBA" id="ARBA00009437"/>
    </source>
</evidence>
<dbReference type="InterPro" id="IPR036388">
    <property type="entry name" value="WH-like_DNA-bd_sf"/>
</dbReference>
<dbReference type="Pfam" id="PF03466">
    <property type="entry name" value="LysR_substrate"/>
    <property type="match status" value="1"/>
</dbReference>
<evidence type="ECO:0000256" key="4">
    <source>
        <dbReference type="ARBA" id="ARBA00023163"/>
    </source>
</evidence>
<dbReference type="InterPro" id="IPR005119">
    <property type="entry name" value="LysR_subst-bd"/>
</dbReference>
<reference evidence="7" key="1">
    <citation type="journal article" date="2019" name="Int. J. Syst. Evol. Microbiol.">
        <title>The Global Catalogue of Microorganisms (GCM) 10K type strain sequencing project: providing services to taxonomists for standard genome sequencing and annotation.</title>
        <authorList>
            <consortium name="The Broad Institute Genomics Platform"/>
            <consortium name="The Broad Institute Genome Sequencing Center for Infectious Disease"/>
            <person name="Wu L."/>
            <person name="Ma J."/>
        </authorList>
    </citation>
    <scope>NUCLEOTIDE SEQUENCE [LARGE SCALE GENOMIC DNA]</scope>
    <source>
        <strain evidence="7">CECT 8570</strain>
    </source>
</reference>
<dbReference type="PANTHER" id="PTHR30126">
    <property type="entry name" value="HTH-TYPE TRANSCRIPTIONAL REGULATOR"/>
    <property type="match status" value="1"/>
</dbReference>
<dbReference type="SUPFAM" id="SSF46785">
    <property type="entry name" value="Winged helix' DNA-binding domain"/>
    <property type="match status" value="1"/>
</dbReference>
<comment type="caution">
    <text evidence="6">The sequence shown here is derived from an EMBL/GenBank/DDBJ whole genome shotgun (WGS) entry which is preliminary data.</text>
</comment>
<dbReference type="PRINTS" id="PR00039">
    <property type="entry name" value="HTHLYSR"/>
</dbReference>
<protein>
    <submittedName>
        <fullName evidence="6">LysR family transcriptional regulator</fullName>
    </submittedName>
</protein>
<evidence type="ECO:0000313" key="7">
    <source>
        <dbReference type="Proteomes" id="UP001595840"/>
    </source>
</evidence>
<keyword evidence="4" id="KW-0804">Transcription</keyword>
<dbReference type="CDD" id="cd05466">
    <property type="entry name" value="PBP2_LTTR_substrate"/>
    <property type="match status" value="1"/>
</dbReference>
<dbReference type="PANTHER" id="PTHR30126:SF81">
    <property type="entry name" value="HTH-TYPE TRANSCRIPTIONAL REGULATOR ILVY"/>
    <property type="match status" value="1"/>
</dbReference>